<dbReference type="Pfam" id="PF00535">
    <property type="entry name" value="Glycos_transf_2"/>
    <property type="match status" value="1"/>
</dbReference>
<evidence type="ECO:0000256" key="1">
    <source>
        <dbReference type="ARBA" id="ARBA00006739"/>
    </source>
</evidence>
<evidence type="ECO:0000256" key="3">
    <source>
        <dbReference type="ARBA" id="ARBA00022679"/>
    </source>
</evidence>
<accession>A0A0D1MGK4</accession>
<dbReference type="Gene3D" id="3.90.550.10">
    <property type="entry name" value="Spore Coat Polysaccharide Biosynthesis Protein SpsA, Chain A"/>
    <property type="match status" value="1"/>
</dbReference>
<dbReference type="InterPro" id="IPR029044">
    <property type="entry name" value="Nucleotide-diphossugar_trans"/>
</dbReference>
<dbReference type="Proteomes" id="UP000033203">
    <property type="component" value="Unassembled WGS sequence"/>
</dbReference>
<gene>
    <name evidence="5" type="ORF">SR41_12960</name>
</gene>
<evidence type="ECO:0000256" key="2">
    <source>
        <dbReference type="ARBA" id="ARBA00022676"/>
    </source>
</evidence>
<dbReference type="InterPro" id="IPR050834">
    <property type="entry name" value="Glycosyltransf_2"/>
</dbReference>
<organism evidence="5 6">
    <name type="scientific">Sphingomonas melonis</name>
    <dbReference type="NCBI Taxonomy" id="152682"/>
    <lineage>
        <taxon>Bacteria</taxon>
        <taxon>Pseudomonadati</taxon>
        <taxon>Pseudomonadota</taxon>
        <taxon>Alphaproteobacteria</taxon>
        <taxon>Sphingomonadales</taxon>
        <taxon>Sphingomonadaceae</taxon>
        <taxon>Sphingomonas</taxon>
    </lineage>
</organism>
<feature type="domain" description="Glycosyltransferase 2-like" evidence="4">
    <location>
        <begin position="5"/>
        <end position="124"/>
    </location>
</feature>
<sequence>MPIVSLIIPAYNGEHFLPDTLRSLERQTLTDWEAIVIDDGSTDATRALMRSWPDSRVRLIENAENMGPVRARNRGVAAARGRYVAGLDQDDLCLPERLARQVAYLEAHPDVALVGTQACQLRDERVSPMHYAPNTTPALITWLSWIENPLVWSTVMLRADTARALDPFTRPELLYAEDFDLYHRVQPLGRIARIDSPLVLYRQHAGGVSKRFIDTMQTAATRVLAERHVAVLGADNAATLARLLVLHNMGGVPVPDRTTLMQLGDGIAALQAAFLAQTRPSRDDARLIRWETARRWARIGRAGLRSGSVHIADVVAARPPHLGLGYAGLETLLWDGAIGTVRRWQRTRRAA</sequence>
<dbReference type="InterPro" id="IPR001173">
    <property type="entry name" value="Glyco_trans_2-like"/>
</dbReference>
<proteinExistence type="inferred from homology"/>
<dbReference type="CDD" id="cd00761">
    <property type="entry name" value="Glyco_tranf_GTA_type"/>
    <property type="match status" value="1"/>
</dbReference>
<evidence type="ECO:0000259" key="4">
    <source>
        <dbReference type="Pfam" id="PF00535"/>
    </source>
</evidence>
<protein>
    <submittedName>
        <fullName evidence="5">Glycosyl transferase family 2</fullName>
    </submittedName>
</protein>
<dbReference type="EMBL" id="JXTP01000062">
    <property type="protein sequence ID" value="KIU26756.1"/>
    <property type="molecule type" value="Genomic_DNA"/>
</dbReference>
<dbReference type="PANTHER" id="PTHR43685">
    <property type="entry name" value="GLYCOSYLTRANSFERASE"/>
    <property type="match status" value="1"/>
</dbReference>
<name>A0A0D1MGK4_9SPHN</name>
<dbReference type="SUPFAM" id="SSF53448">
    <property type="entry name" value="Nucleotide-diphospho-sugar transferases"/>
    <property type="match status" value="1"/>
</dbReference>
<dbReference type="PATRIC" id="fig|1549858.7.peg.2826"/>
<evidence type="ECO:0000313" key="5">
    <source>
        <dbReference type="EMBL" id="KIU26756.1"/>
    </source>
</evidence>
<dbReference type="AlphaFoldDB" id="A0A0D1MGK4"/>
<keyword evidence="2" id="KW-0328">Glycosyltransferase</keyword>
<comment type="caution">
    <text evidence="5">The sequence shown here is derived from an EMBL/GenBank/DDBJ whole genome shotgun (WGS) entry which is preliminary data.</text>
</comment>
<dbReference type="PANTHER" id="PTHR43685:SF5">
    <property type="entry name" value="GLYCOSYLTRANSFERASE EPSE-RELATED"/>
    <property type="match status" value="1"/>
</dbReference>
<evidence type="ECO:0000313" key="6">
    <source>
        <dbReference type="Proteomes" id="UP000033203"/>
    </source>
</evidence>
<keyword evidence="3 5" id="KW-0808">Transferase</keyword>
<comment type="similarity">
    <text evidence="1">Belongs to the glycosyltransferase 2 family.</text>
</comment>
<dbReference type="GO" id="GO:0016757">
    <property type="term" value="F:glycosyltransferase activity"/>
    <property type="evidence" value="ECO:0007669"/>
    <property type="project" value="UniProtKB-KW"/>
</dbReference>
<reference evidence="5 6" key="1">
    <citation type="submission" date="2015-01" db="EMBL/GenBank/DDBJ databases">
        <title>Genome of Sphingomonas taxi strain 30a.</title>
        <authorList>
            <person name="Eevers N."/>
            <person name="Van Hamme J."/>
            <person name="Bottos E."/>
            <person name="Weyens N."/>
            <person name="Vangronsveld J."/>
        </authorList>
    </citation>
    <scope>NUCLEOTIDE SEQUENCE [LARGE SCALE GENOMIC DNA]</scope>
    <source>
        <strain evidence="5 6">30a</strain>
    </source>
</reference>